<dbReference type="InterPro" id="IPR033942">
    <property type="entry name" value="IMPase"/>
</dbReference>
<proteinExistence type="inferred from homology"/>
<evidence type="ECO:0000256" key="7">
    <source>
        <dbReference type="RuleBase" id="RU364068"/>
    </source>
</evidence>
<dbReference type="Proteomes" id="UP000236845">
    <property type="component" value="Unassembled WGS sequence"/>
</dbReference>
<evidence type="ECO:0000313" key="9">
    <source>
        <dbReference type="Proteomes" id="UP000236845"/>
    </source>
</evidence>
<feature type="binding site" evidence="6">
    <location>
        <position position="66"/>
    </location>
    <ligand>
        <name>Mg(2+)</name>
        <dbReference type="ChEBI" id="CHEBI:18420"/>
        <label>1</label>
        <note>catalytic</note>
    </ligand>
</feature>
<dbReference type="PANTHER" id="PTHR20854:SF4">
    <property type="entry name" value="INOSITOL-1-MONOPHOSPHATASE-RELATED"/>
    <property type="match status" value="1"/>
</dbReference>
<dbReference type="CDD" id="cd01639">
    <property type="entry name" value="IMPase"/>
    <property type="match status" value="1"/>
</dbReference>
<sequence>MQPIKAALQAAKAADQLLLKNFHRLHSQDYKAKSAHELVTATDKAANLLIQKILKKSFPKIGILSEEGHNHNSKVRWIIDPLDGTTNFILHIPFFGVSLALAEGDEILFGIITCPATKEIFIAAKNQGAKKNGKALTVNPSRPLKQTIIGYGYSHSAKSLHASLTLAKKLSYCVRAVRHSGSTALDMAYLAAGRLDAVIIANPVNIWDVAAGMVIVKEAGGKILDQKGNVWKNQNSDLYAGPNTLLNKLRSYAKTC</sequence>
<dbReference type="GO" id="GO:0008934">
    <property type="term" value="F:inositol monophosphate 1-phosphatase activity"/>
    <property type="evidence" value="ECO:0007669"/>
    <property type="project" value="InterPro"/>
</dbReference>
<evidence type="ECO:0000256" key="2">
    <source>
        <dbReference type="ARBA" id="ARBA00001946"/>
    </source>
</evidence>
<comment type="cofactor">
    <cofactor evidence="2 6 7">
        <name>Mg(2+)</name>
        <dbReference type="ChEBI" id="CHEBI:18420"/>
    </cofactor>
</comment>
<evidence type="ECO:0000256" key="3">
    <source>
        <dbReference type="ARBA" id="ARBA00022723"/>
    </source>
</evidence>
<dbReference type="FunFam" id="3.30.540.10:FF:000003">
    <property type="entry name" value="Inositol-1-monophosphatase"/>
    <property type="match status" value="1"/>
</dbReference>
<feature type="binding site" evidence="6">
    <location>
        <position position="83"/>
    </location>
    <ligand>
        <name>Mg(2+)</name>
        <dbReference type="ChEBI" id="CHEBI:18420"/>
        <label>1</label>
        <note>catalytic</note>
    </ligand>
</feature>
<keyword evidence="3 6" id="KW-0479">Metal-binding</keyword>
<feature type="binding site" evidence="6">
    <location>
        <position position="208"/>
    </location>
    <ligand>
        <name>Mg(2+)</name>
        <dbReference type="ChEBI" id="CHEBI:18420"/>
        <label>1</label>
        <note>catalytic</note>
    </ligand>
</feature>
<comment type="caution">
    <text evidence="8">The sequence shown here is derived from an EMBL/GenBank/DDBJ whole genome shotgun (WGS) entry which is preliminary data.</text>
</comment>
<evidence type="ECO:0000256" key="4">
    <source>
        <dbReference type="ARBA" id="ARBA00022801"/>
    </source>
</evidence>
<evidence type="ECO:0000256" key="6">
    <source>
        <dbReference type="PIRSR" id="PIRSR600760-2"/>
    </source>
</evidence>
<dbReference type="GO" id="GO:0006020">
    <property type="term" value="P:inositol metabolic process"/>
    <property type="evidence" value="ECO:0007669"/>
    <property type="project" value="TreeGrafter"/>
</dbReference>
<dbReference type="InterPro" id="IPR020550">
    <property type="entry name" value="Inositol_monophosphatase_CS"/>
</dbReference>
<evidence type="ECO:0000256" key="5">
    <source>
        <dbReference type="ARBA" id="ARBA00022842"/>
    </source>
</evidence>
<dbReference type="EC" id="3.1.3.25" evidence="7"/>
<feature type="binding site" evidence="6">
    <location>
        <position position="80"/>
    </location>
    <ligand>
        <name>Mg(2+)</name>
        <dbReference type="ChEBI" id="CHEBI:18420"/>
        <label>1</label>
        <note>catalytic</note>
    </ligand>
</feature>
<dbReference type="GO" id="GO:0046854">
    <property type="term" value="P:phosphatidylinositol phosphate biosynthetic process"/>
    <property type="evidence" value="ECO:0007669"/>
    <property type="project" value="InterPro"/>
</dbReference>
<gene>
    <name evidence="8" type="ORF">COT26_03290</name>
</gene>
<name>A0A2H0YQA0_9BACT</name>
<keyword evidence="4 7" id="KW-0378">Hydrolase</keyword>
<dbReference type="Gene3D" id="3.30.540.10">
    <property type="entry name" value="Fructose-1,6-Bisphosphatase, subunit A, domain 1"/>
    <property type="match status" value="1"/>
</dbReference>
<dbReference type="SUPFAM" id="SSF56655">
    <property type="entry name" value="Carbohydrate phosphatase"/>
    <property type="match status" value="1"/>
</dbReference>
<keyword evidence="5 6" id="KW-0460">Magnesium</keyword>
<dbReference type="Gene3D" id="3.40.190.80">
    <property type="match status" value="1"/>
</dbReference>
<comment type="similarity">
    <text evidence="7">Belongs to the inositol monophosphatase superfamily.</text>
</comment>
<dbReference type="PRINTS" id="PR00377">
    <property type="entry name" value="IMPHPHTASES"/>
</dbReference>
<dbReference type="Pfam" id="PF00459">
    <property type="entry name" value="Inositol_P"/>
    <property type="match status" value="1"/>
</dbReference>
<organism evidence="8 9">
    <name type="scientific">Candidatus Kerfeldbacteria bacterium CG08_land_8_20_14_0_20_43_14</name>
    <dbReference type="NCBI Taxonomy" id="2014246"/>
    <lineage>
        <taxon>Bacteria</taxon>
        <taxon>Candidatus Kerfeldiibacteriota</taxon>
    </lineage>
</organism>
<feature type="binding site" evidence="6">
    <location>
        <position position="82"/>
    </location>
    <ligand>
        <name>Mg(2+)</name>
        <dbReference type="ChEBI" id="CHEBI:18420"/>
        <label>1</label>
        <note>catalytic</note>
    </ligand>
</feature>
<comment type="catalytic activity">
    <reaction evidence="1 7">
        <text>a myo-inositol phosphate + H2O = myo-inositol + phosphate</text>
        <dbReference type="Rhea" id="RHEA:24056"/>
        <dbReference type="ChEBI" id="CHEBI:15377"/>
        <dbReference type="ChEBI" id="CHEBI:17268"/>
        <dbReference type="ChEBI" id="CHEBI:43474"/>
        <dbReference type="ChEBI" id="CHEBI:84139"/>
        <dbReference type="EC" id="3.1.3.25"/>
    </reaction>
</comment>
<dbReference type="AlphaFoldDB" id="A0A2H0YQA0"/>
<dbReference type="PROSITE" id="PS00630">
    <property type="entry name" value="IMP_2"/>
    <property type="match status" value="1"/>
</dbReference>
<accession>A0A2H0YQA0</accession>
<reference evidence="9" key="1">
    <citation type="submission" date="2017-09" db="EMBL/GenBank/DDBJ databases">
        <title>Depth-based differentiation of microbial function through sediment-hosted aquifers and enrichment of novel symbionts in the deep terrestrial subsurface.</title>
        <authorList>
            <person name="Probst A.J."/>
            <person name="Ladd B."/>
            <person name="Jarett J.K."/>
            <person name="Geller-Mcgrath D.E."/>
            <person name="Sieber C.M.K."/>
            <person name="Emerson J.B."/>
            <person name="Anantharaman K."/>
            <person name="Thomas B.C."/>
            <person name="Malmstrom R."/>
            <person name="Stieglmeier M."/>
            <person name="Klingl A."/>
            <person name="Woyke T."/>
            <person name="Ryan C.M."/>
            <person name="Banfield J.F."/>
        </authorList>
    </citation>
    <scope>NUCLEOTIDE SEQUENCE [LARGE SCALE GENOMIC DNA]</scope>
</reference>
<evidence type="ECO:0000313" key="8">
    <source>
        <dbReference type="EMBL" id="PIS40449.1"/>
    </source>
</evidence>
<dbReference type="GO" id="GO:0007165">
    <property type="term" value="P:signal transduction"/>
    <property type="evidence" value="ECO:0007669"/>
    <property type="project" value="TreeGrafter"/>
</dbReference>
<protein>
    <recommendedName>
        <fullName evidence="7">Inositol-1-monophosphatase</fullName>
        <ecNumber evidence="7">3.1.3.25</ecNumber>
    </recommendedName>
</protein>
<dbReference type="GO" id="GO:0046872">
    <property type="term" value="F:metal ion binding"/>
    <property type="evidence" value="ECO:0007669"/>
    <property type="project" value="UniProtKB-KW"/>
</dbReference>
<evidence type="ECO:0000256" key="1">
    <source>
        <dbReference type="ARBA" id="ARBA00001033"/>
    </source>
</evidence>
<dbReference type="PANTHER" id="PTHR20854">
    <property type="entry name" value="INOSITOL MONOPHOSPHATASE"/>
    <property type="match status" value="1"/>
</dbReference>
<dbReference type="EMBL" id="PEXW01000069">
    <property type="protein sequence ID" value="PIS40449.1"/>
    <property type="molecule type" value="Genomic_DNA"/>
</dbReference>
<dbReference type="InterPro" id="IPR000760">
    <property type="entry name" value="Inositol_monophosphatase-like"/>
</dbReference>